<evidence type="ECO:0000256" key="7">
    <source>
        <dbReference type="RuleBase" id="RU000461"/>
    </source>
</evidence>
<evidence type="ECO:0000256" key="8">
    <source>
        <dbReference type="SAM" id="Phobius"/>
    </source>
</evidence>
<keyword evidence="5 6" id="KW-0408">Iron</keyword>
<dbReference type="InterPro" id="IPR036396">
    <property type="entry name" value="Cyt_P450_sf"/>
</dbReference>
<evidence type="ECO:0000313" key="10">
    <source>
        <dbReference type="Proteomes" id="UP001443914"/>
    </source>
</evidence>
<reference evidence="9" key="1">
    <citation type="submission" date="2024-03" db="EMBL/GenBank/DDBJ databases">
        <title>WGS assembly of Saponaria officinalis var. Norfolk2.</title>
        <authorList>
            <person name="Jenkins J."/>
            <person name="Shu S."/>
            <person name="Grimwood J."/>
            <person name="Barry K."/>
            <person name="Goodstein D."/>
            <person name="Schmutz J."/>
            <person name="Leebens-Mack J."/>
            <person name="Osbourn A."/>
        </authorList>
    </citation>
    <scope>NUCLEOTIDE SEQUENCE [LARGE SCALE GENOMIC DNA]</scope>
    <source>
        <strain evidence="9">JIC</strain>
    </source>
</reference>
<keyword evidence="8" id="KW-0472">Membrane</keyword>
<keyword evidence="10" id="KW-1185">Reference proteome</keyword>
<evidence type="ECO:0000256" key="1">
    <source>
        <dbReference type="ARBA" id="ARBA00001971"/>
    </source>
</evidence>
<feature type="binding site" description="axial binding residue" evidence="6">
    <location>
        <position position="451"/>
    </location>
    <ligand>
        <name>heme</name>
        <dbReference type="ChEBI" id="CHEBI:30413"/>
    </ligand>
    <ligandPart>
        <name>Fe</name>
        <dbReference type="ChEBI" id="CHEBI:18248"/>
    </ligandPart>
</feature>
<keyword evidence="8" id="KW-1133">Transmembrane helix</keyword>
<feature type="transmembrane region" description="Helical" evidence="8">
    <location>
        <begin position="7"/>
        <end position="25"/>
    </location>
</feature>
<evidence type="ECO:0000256" key="3">
    <source>
        <dbReference type="ARBA" id="ARBA00022723"/>
    </source>
</evidence>
<protein>
    <recommendedName>
        <fullName evidence="11">Cytochrome P450</fullName>
    </recommendedName>
</protein>
<name>A0AAW1KZQ2_SAPOF</name>
<dbReference type="InterPro" id="IPR017972">
    <property type="entry name" value="Cyt_P450_CS"/>
</dbReference>
<dbReference type="SUPFAM" id="SSF48264">
    <property type="entry name" value="Cytochrome P450"/>
    <property type="match status" value="1"/>
</dbReference>
<organism evidence="9 10">
    <name type="scientific">Saponaria officinalis</name>
    <name type="common">Common soapwort</name>
    <name type="synonym">Lychnis saponaria</name>
    <dbReference type="NCBI Taxonomy" id="3572"/>
    <lineage>
        <taxon>Eukaryota</taxon>
        <taxon>Viridiplantae</taxon>
        <taxon>Streptophyta</taxon>
        <taxon>Embryophyta</taxon>
        <taxon>Tracheophyta</taxon>
        <taxon>Spermatophyta</taxon>
        <taxon>Magnoliopsida</taxon>
        <taxon>eudicotyledons</taxon>
        <taxon>Gunneridae</taxon>
        <taxon>Pentapetalae</taxon>
        <taxon>Caryophyllales</taxon>
        <taxon>Caryophyllaceae</taxon>
        <taxon>Caryophylleae</taxon>
        <taxon>Saponaria</taxon>
    </lineage>
</organism>
<dbReference type="InterPro" id="IPR002401">
    <property type="entry name" value="Cyt_P450_E_grp-I"/>
</dbReference>
<dbReference type="GO" id="GO:0020037">
    <property type="term" value="F:heme binding"/>
    <property type="evidence" value="ECO:0007669"/>
    <property type="project" value="InterPro"/>
</dbReference>
<evidence type="ECO:0000256" key="5">
    <source>
        <dbReference type="ARBA" id="ARBA00023004"/>
    </source>
</evidence>
<dbReference type="InterPro" id="IPR001128">
    <property type="entry name" value="Cyt_P450"/>
</dbReference>
<dbReference type="CDD" id="cd11064">
    <property type="entry name" value="CYP86A"/>
    <property type="match status" value="1"/>
</dbReference>
<comment type="cofactor">
    <cofactor evidence="1 6">
        <name>heme</name>
        <dbReference type="ChEBI" id="CHEBI:30413"/>
    </cofactor>
</comment>
<dbReference type="GO" id="GO:0006629">
    <property type="term" value="P:lipid metabolic process"/>
    <property type="evidence" value="ECO:0007669"/>
    <property type="project" value="UniProtKB-ARBA"/>
</dbReference>
<keyword evidence="3 6" id="KW-0479">Metal-binding</keyword>
<keyword evidence="6 7" id="KW-0349">Heme</keyword>
<dbReference type="GO" id="GO:0016705">
    <property type="term" value="F:oxidoreductase activity, acting on paired donors, with incorporation or reduction of molecular oxygen"/>
    <property type="evidence" value="ECO:0007669"/>
    <property type="project" value="InterPro"/>
</dbReference>
<comment type="similarity">
    <text evidence="2 7">Belongs to the cytochrome P450 family.</text>
</comment>
<keyword evidence="7" id="KW-0503">Monooxygenase</keyword>
<dbReference type="PRINTS" id="PR00463">
    <property type="entry name" value="EP450I"/>
</dbReference>
<evidence type="ECO:0008006" key="11">
    <source>
        <dbReference type="Google" id="ProtNLM"/>
    </source>
</evidence>
<evidence type="ECO:0000256" key="2">
    <source>
        <dbReference type="ARBA" id="ARBA00010617"/>
    </source>
</evidence>
<dbReference type="PROSITE" id="PS00086">
    <property type="entry name" value="CYTOCHROME_P450"/>
    <property type="match status" value="1"/>
</dbReference>
<comment type="caution">
    <text evidence="9">The sequence shown here is derived from an EMBL/GenBank/DDBJ whole genome shotgun (WGS) entry which is preliminary data.</text>
</comment>
<dbReference type="PRINTS" id="PR00385">
    <property type="entry name" value="P450"/>
</dbReference>
<evidence type="ECO:0000256" key="6">
    <source>
        <dbReference type="PIRSR" id="PIRSR602401-1"/>
    </source>
</evidence>
<dbReference type="AlphaFoldDB" id="A0AAW1KZQ2"/>
<gene>
    <name evidence="9" type="ORF">RND81_05G181700</name>
</gene>
<keyword evidence="4 7" id="KW-0560">Oxidoreductase</keyword>
<dbReference type="Gene3D" id="1.10.630.10">
    <property type="entry name" value="Cytochrome P450"/>
    <property type="match status" value="1"/>
</dbReference>
<dbReference type="GO" id="GO:0004497">
    <property type="term" value="F:monooxygenase activity"/>
    <property type="evidence" value="ECO:0007669"/>
    <property type="project" value="UniProtKB-KW"/>
</dbReference>
<accession>A0AAW1KZQ2</accession>
<dbReference type="PANTHER" id="PTHR24296">
    <property type="entry name" value="CYTOCHROME P450"/>
    <property type="match status" value="1"/>
</dbReference>
<dbReference type="GO" id="GO:0005506">
    <property type="term" value="F:iron ion binding"/>
    <property type="evidence" value="ECO:0007669"/>
    <property type="project" value="InterPro"/>
</dbReference>
<sequence>MEFIQMLLFYITLFFLTIIYFTLYSKKSTINHGFKNYPILGTIPHLISNRHRFLEWTTETLSVLPTHTAVFYRPIGVNHGVFTADPANVEYILRTNFINYPKGPRFVSILHDFLGTGIFNSDGPVWQLQRKTASFAFTMRILRNFLMKTVQTEIKTHLDPLLNEAAGSNRVLDLQDVLERFAFDNVCKLAFNFDPVCLNRSGSVESEFMKAFDEATALSSARFLYAFPVCWKIKKLFNFGSEKKLRDAIRTVHEFADEIIRSRLIEEERSENNNCEKNEDLLSRFIVTSKNNAKLLRDVVISVILAGKDTTSTGLSWFFWLLSKNPEVTEKIRFEVGQIRARYKKQVKDTFEYEELNEMHYLHGAISESLRLYPPVPVDTKACLENDILPDGSRVKKGWFVLYHTYAMGRMESIWGKDCLEFKPERWLVNGLYKPKSPFSFPVFHGGPRVCLGREMAYIQMKSIVASVIEKYEVNLVRKECPNYLLSLTLRIKDGLHVTLKERVV</sequence>
<dbReference type="EMBL" id="JBDFQZ010000005">
    <property type="protein sequence ID" value="KAK9725981.1"/>
    <property type="molecule type" value="Genomic_DNA"/>
</dbReference>
<proteinExistence type="inferred from homology"/>
<evidence type="ECO:0000313" key="9">
    <source>
        <dbReference type="EMBL" id="KAK9725981.1"/>
    </source>
</evidence>
<keyword evidence="8" id="KW-0812">Transmembrane</keyword>
<evidence type="ECO:0000256" key="4">
    <source>
        <dbReference type="ARBA" id="ARBA00023002"/>
    </source>
</evidence>
<dbReference type="Proteomes" id="UP001443914">
    <property type="component" value="Unassembled WGS sequence"/>
</dbReference>
<dbReference type="Pfam" id="PF00067">
    <property type="entry name" value="p450"/>
    <property type="match status" value="1"/>
</dbReference>